<keyword evidence="7" id="KW-1185">Reference proteome</keyword>
<evidence type="ECO:0000256" key="5">
    <source>
        <dbReference type="SAM" id="Phobius"/>
    </source>
</evidence>
<dbReference type="InterPro" id="IPR036019">
    <property type="entry name" value="MscL_channel"/>
</dbReference>
<dbReference type="Gene3D" id="1.10.1200.120">
    <property type="entry name" value="Large-conductance mechanosensitive channel, MscL, domain 1"/>
    <property type="match status" value="1"/>
</dbReference>
<comment type="subcellular location">
    <subcellularLocation>
        <location evidence="1">Membrane</location>
        <topology evidence="1">Multi-pass membrane protein</topology>
    </subcellularLocation>
</comment>
<protein>
    <submittedName>
        <fullName evidence="6">MscL family protein</fullName>
    </submittedName>
</protein>
<evidence type="ECO:0000313" key="6">
    <source>
        <dbReference type="EMBL" id="MFC3994772.1"/>
    </source>
</evidence>
<comment type="caution">
    <text evidence="6">The sequence shown here is derived from an EMBL/GenBank/DDBJ whole genome shotgun (WGS) entry which is preliminary data.</text>
</comment>
<feature type="transmembrane region" description="Helical" evidence="5">
    <location>
        <begin position="12"/>
        <end position="45"/>
    </location>
</feature>
<reference evidence="7" key="1">
    <citation type="journal article" date="2019" name="Int. J. Syst. Evol. Microbiol.">
        <title>The Global Catalogue of Microorganisms (GCM) 10K type strain sequencing project: providing services to taxonomists for standard genome sequencing and annotation.</title>
        <authorList>
            <consortium name="The Broad Institute Genomics Platform"/>
            <consortium name="The Broad Institute Genome Sequencing Center for Infectious Disease"/>
            <person name="Wu L."/>
            <person name="Ma J."/>
        </authorList>
    </citation>
    <scope>NUCLEOTIDE SEQUENCE [LARGE SCALE GENOMIC DNA]</scope>
    <source>
        <strain evidence="7">TBRC 1826</strain>
    </source>
</reference>
<name>A0ABV8FG46_9ACTN</name>
<gene>
    <name evidence="6" type="ORF">ACFOVU_02525</name>
</gene>
<evidence type="ECO:0000256" key="4">
    <source>
        <dbReference type="ARBA" id="ARBA00023136"/>
    </source>
</evidence>
<dbReference type="SUPFAM" id="SSF81330">
    <property type="entry name" value="Gated mechanosensitive channel"/>
    <property type="match status" value="1"/>
</dbReference>
<dbReference type="EMBL" id="JBHSBH010000003">
    <property type="protein sequence ID" value="MFC3994772.1"/>
    <property type="molecule type" value="Genomic_DNA"/>
</dbReference>
<organism evidence="6 7">
    <name type="scientific">Nocardiopsis sediminis</name>
    <dbReference type="NCBI Taxonomy" id="1778267"/>
    <lineage>
        <taxon>Bacteria</taxon>
        <taxon>Bacillati</taxon>
        <taxon>Actinomycetota</taxon>
        <taxon>Actinomycetes</taxon>
        <taxon>Streptosporangiales</taxon>
        <taxon>Nocardiopsidaceae</taxon>
        <taxon>Nocardiopsis</taxon>
    </lineage>
</organism>
<dbReference type="InterPro" id="IPR037673">
    <property type="entry name" value="MSC/AndL"/>
</dbReference>
<dbReference type="RefSeq" id="WP_378529622.1">
    <property type="nucleotide sequence ID" value="NZ_JBHSBH010000003.1"/>
</dbReference>
<evidence type="ECO:0000313" key="7">
    <source>
        <dbReference type="Proteomes" id="UP001595847"/>
    </source>
</evidence>
<sequence>MSGFKKFLLQGNMVQLAVAVVIGALFSELVTAFAAGFITPLIGVFGGVPTFGDLYFEVNGSRFLYGQFIDALVGFVLTAAIVYFFVVLPMTKLMERFASEEEATTRPCPYCHSEINKAATRCAFCTSEVAAETPAAPVASAATDDTAKAPAGS</sequence>
<keyword evidence="3 5" id="KW-1133">Transmembrane helix</keyword>
<dbReference type="Proteomes" id="UP001595847">
    <property type="component" value="Unassembled WGS sequence"/>
</dbReference>
<evidence type="ECO:0000256" key="1">
    <source>
        <dbReference type="ARBA" id="ARBA00004141"/>
    </source>
</evidence>
<keyword evidence="4 5" id="KW-0472">Membrane</keyword>
<dbReference type="PANTHER" id="PTHR30266">
    <property type="entry name" value="MECHANOSENSITIVE CHANNEL MSCL"/>
    <property type="match status" value="1"/>
</dbReference>
<evidence type="ECO:0000256" key="3">
    <source>
        <dbReference type="ARBA" id="ARBA00022989"/>
    </source>
</evidence>
<dbReference type="Pfam" id="PF01741">
    <property type="entry name" value="MscL"/>
    <property type="match status" value="1"/>
</dbReference>
<evidence type="ECO:0000256" key="2">
    <source>
        <dbReference type="ARBA" id="ARBA00022692"/>
    </source>
</evidence>
<accession>A0ABV8FG46</accession>
<feature type="transmembrane region" description="Helical" evidence="5">
    <location>
        <begin position="65"/>
        <end position="88"/>
    </location>
</feature>
<dbReference type="PANTHER" id="PTHR30266:SF2">
    <property type="entry name" value="LARGE-CONDUCTANCE MECHANOSENSITIVE CHANNEL"/>
    <property type="match status" value="1"/>
</dbReference>
<proteinExistence type="predicted"/>
<keyword evidence="2 5" id="KW-0812">Transmembrane</keyword>